<evidence type="ECO:0000256" key="7">
    <source>
        <dbReference type="ARBA" id="ARBA00022801"/>
    </source>
</evidence>
<evidence type="ECO:0000256" key="2">
    <source>
        <dbReference type="ARBA" id="ARBA00007623"/>
    </source>
</evidence>
<dbReference type="SMART" id="SM00720">
    <property type="entry name" value="calpain_III"/>
    <property type="match status" value="1"/>
</dbReference>
<gene>
    <name evidence="15" type="ORF">X975_25100</name>
</gene>
<dbReference type="STRING" id="407821.A0A087U142"/>
<dbReference type="PRINTS" id="PR00704">
    <property type="entry name" value="CALPAIN"/>
</dbReference>
<dbReference type="Pfam" id="PF00648">
    <property type="entry name" value="Peptidase_C2"/>
    <property type="match status" value="1"/>
</dbReference>
<dbReference type="Gene3D" id="2.60.120.380">
    <property type="match status" value="1"/>
</dbReference>
<dbReference type="SMART" id="SM00230">
    <property type="entry name" value="CysPc"/>
    <property type="match status" value="1"/>
</dbReference>
<comment type="similarity">
    <text evidence="2">Belongs to the peptidase C2 family.</text>
</comment>
<evidence type="ECO:0000256" key="1">
    <source>
        <dbReference type="ARBA" id="ARBA00004496"/>
    </source>
</evidence>
<dbReference type="PANTHER" id="PTHR10183">
    <property type="entry name" value="CALPAIN"/>
    <property type="match status" value="1"/>
</dbReference>
<dbReference type="GO" id="GO:0016540">
    <property type="term" value="P:protein autoprocessing"/>
    <property type="evidence" value="ECO:0007669"/>
    <property type="project" value="UniProtKB-ARBA"/>
</dbReference>
<evidence type="ECO:0000256" key="3">
    <source>
        <dbReference type="ARBA" id="ARBA00022490"/>
    </source>
</evidence>
<dbReference type="PROSITE" id="PS00139">
    <property type="entry name" value="THIOL_PROTEASE_CYS"/>
    <property type="match status" value="1"/>
</dbReference>
<dbReference type="FunFam" id="3.90.70.10:FF:000001">
    <property type="entry name" value="Calpain-1 catalytic subunit"/>
    <property type="match status" value="1"/>
</dbReference>
<evidence type="ECO:0000259" key="13">
    <source>
        <dbReference type="PROSITE" id="PS50203"/>
    </source>
</evidence>
<dbReference type="CDD" id="cd00214">
    <property type="entry name" value="Calpain_III"/>
    <property type="match status" value="1"/>
</dbReference>
<dbReference type="InterPro" id="IPR018247">
    <property type="entry name" value="EF_Hand_1_Ca_BS"/>
</dbReference>
<dbReference type="Pfam" id="PF01067">
    <property type="entry name" value="Calpain_III"/>
    <property type="match status" value="1"/>
</dbReference>
<dbReference type="SUPFAM" id="SSF47473">
    <property type="entry name" value="EF-hand"/>
    <property type="match status" value="1"/>
</dbReference>
<dbReference type="GO" id="GO:0016322">
    <property type="term" value="P:neuron remodeling"/>
    <property type="evidence" value="ECO:0007669"/>
    <property type="project" value="UniProtKB-ARBA"/>
</dbReference>
<dbReference type="PROSITE" id="PS50222">
    <property type="entry name" value="EF_HAND_2"/>
    <property type="match status" value="1"/>
</dbReference>
<dbReference type="InterPro" id="IPR036213">
    <property type="entry name" value="Calpain_III_sf"/>
</dbReference>
<evidence type="ECO:0000256" key="5">
    <source>
        <dbReference type="ARBA" id="ARBA00022723"/>
    </source>
</evidence>
<feature type="non-terminal residue" evidence="15">
    <location>
        <position position="775"/>
    </location>
</feature>
<evidence type="ECO:0000256" key="6">
    <source>
        <dbReference type="ARBA" id="ARBA00022737"/>
    </source>
</evidence>
<dbReference type="PROSITE" id="PS00018">
    <property type="entry name" value="EF_HAND_1"/>
    <property type="match status" value="1"/>
</dbReference>
<dbReference type="GO" id="GO:0005509">
    <property type="term" value="F:calcium ion binding"/>
    <property type="evidence" value="ECO:0007669"/>
    <property type="project" value="InterPro"/>
</dbReference>
<dbReference type="InterPro" id="IPR011992">
    <property type="entry name" value="EF-hand-dom_pair"/>
</dbReference>
<feature type="active site" evidence="11 12">
    <location>
        <position position="326"/>
    </location>
</feature>
<dbReference type="AlphaFoldDB" id="A0A087U142"/>
<dbReference type="InterPro" id="IPR001300">
    <property type="entry name" value="Peptidase_C2_calpain_cat"/>
</dbReference>
<evidence type="ECO:0000313" key="16">
    <source>
        <dbReference type="Proteomes" id="UP000054359"/>
    </source>
</evidence>
<dbReference type="InterPro" id="IPR038765">
    <property type="entry name" value="Papain-like_cys_pep_sf"/>
</dbReference>
<evidence type="ECO:0000256" key="12">
    <source>
        <dbReference type="PROSITE-ProRule" id="PRU00239"/>
    </source>
</evidence>
<dbReference type="SMART" id="SM00054">
    <property type="entry name" value="EFh"/>
    <property type="match status" value="2"/>
</dbReference>
<evidence type="ECO:0000259" key="14">
    <source>
        <dbReference type="PROSITE" id="PS50222"/>
    </source>
</evidence>
<keyword evidence="4 12" id="KW-0645">Protease</keyword>
<evidence type="ECO:0000256" key="10">
    <source>
        <dbReference type="ARBA" id="ARBA00022837"/>
    </source>
</evidence>
<dbReference type="FunFam" id="2.60.120.380:FF:000001">
    <property type="entry name" value="Calpain-1 catalytic subunit"/>
    <property type="match status" value="1"/>
</dbReference>
<dbReference type="EMBL" id="KK117671">
    <property type="protein sequence ID" value="KFM71081.1"/>
    <property type="molecule type" value="Genomic_DNA"/>
</dbReference>
<dbReference type="SUPFAM" id="SSF49758">
    <property type="entry name" value="Calpain large subunit, middle domain (domain III)"/>
    <property type="match status" value="1"/>
</dbReference>
<organism evidence="15 16">
    <name type="scientific">Stegodyphus mimosarum</name>
    <name type="common">African social velvet spider</name>
    <dbReference type="NCBI Taxonomy" id="407821"/>
    <lineage>
        <taxon>Eukaryota</taxon>
        <taxon>Metazoa</taxon>
        <taxon>Ecdysozoa</taxon>
        <taxon>Arthropoda</taxon>
        <taxon>Chelicerata</taxon>
        <taxon>Arachnida</taxon>
        <taxon>Araneae</taxon>
        <taxon>Araneomorphae</taxon>
        <taxon>Entelegynae</taxon>
        <taxon>Eresoidea</taxon>
        <taxon>Eresidae</taxon>
        <taxon>Stegodyphus</taxon>
    </lineage>
</organism>
<sequence>MYKPPDGPQIVPYKYVKTYVSPHKIFPGRLHLFQLNDAFYGCPGVQVSLPPRAPGESGVYRPACRPVYGGETGTGDCKLFSQSFAYGERGSGFRPRGEVQDFQQIRERCLSTGTLFEDPDFPAIDSSIFFSRICPAGIRWKRPSELCDEPRLFVEGATRFDVVQGELGDCWLLAAVANLTLNDALFYRVVPDDQSFLKDYAGVFHFRFWQYGRWVDIVVDDRLPTCGGRLVFMHSKHNNEFWSALLEKAYAKLHGSYEALKGGTACEAMEDFTGGVTEVYELNKAPPNFYRILLKAFERWSLMSCSIEPDPDVLEMEMPNGLIKGHAYSITKVKLVEVQTPRVRGKIPLLRVRNPWGNECEWRGAWSDRSQEWTLISPEEKEELGLRFDSDGEFWISFKDFMDNFHRVEICNLNPDSLDDEPLTKHSKKKWEMNMYEGSWVKNCTAGGCRNFIETFWMNPQFRIILEDVDEDDDDDLCTVIIALMQKNRRCKRQMGQECLTIGFAVYLLKNPEKLPKPLPKQFFQYNASVARSNTFINLREVSCRFKLPPGNYCIIPSTFDPGEEGDFVLRVFAEKKNIMTEYDEDIGITKPDDEVQLQETEEEKSKDQEVKDFFASIAGEDLEVDCYELQEILDFALKKEFTFDGFSLDVCRSMVAMMDVDRSGKLGLEEFKNLWADIRTWKNVFKKYDIDHSGSLNTIELRAALHSAGYRLNFHVLRALVLRYGKRGKINFDDFIMCAVKLKTMIETFQERDPRRTLKATFTLDEWVEKTMYS</sequence>
<dbReference type="InterPro" id="IPR000169">
    <property type="entry name" value="Pept_cys_AS"/>
</dbReference>
<evidence type="ECO:0000256" key="9">
    <source>
        <dbReference type="ARBA" id="ARBA00022813"/>
    </source>
</evidence>
<dbReference type="SUPFAM" id="SSF54001">
    <property type="entry name" value="Cysteine proteinases"/>
    <property type="match status" value="1"/>
</dbReference>
<dbReference type="FunFam" id="1.10.238.10:FF:000241">
    <property type="entry name" value="Calpain-A, isoform C"/>
    <property type="match status" value="1"/>
</dbReference>
<keyword evidence="6" id="KW-0677">Repeat</keyword>
<keyword evidence="10" id="KW-0106">Calcium</keyword>
<dbReference type="CDD" id="cd16196">
    <property type="entry name" value="EFh_PEF_CalpA_B"/>
    <property type="match status" value="1"/>
</dbReference>
<feature type="active site" evidence="11 12">
    <location>
        <position position="354"/>
    </location>
</feature>
<evidence type="ECO:0000313" key="15">
    <source>
        <dbReference type="EMBL" id="KFM71081.1"/>
    </source>
</evidence>
<dbReference type="InterPro" id="IPR002048">
    <property type="entry name" value="EF_hand_dom"/>
</dbReference>
<proteinExistence type="inferred from homology"/>
<dbReference type="GO" id="GO:0005737">
    <property type="term" value="C:cytoplasm"/>
    <property type="evidence" value="ECO:0007669"/>
    <property type="project" value="UniProtKB-SubCell"/>
</dbReference>
<dbReference type="InterPro" id="IPR022684">
    <property type="entry name" value="Calpain_cysteine_protease"/>
</dbReference>
<feature type="active site" evidence="11 12">
    <location>
        <position position="170"/>
    </location>
</feature>
<keyword evidence="3" id="KW-0963">Cytoplasm</keyword>
<dbReference type="OrthoDB" id="424753at2759"/>
<keyword evidence="5" id="KW-0479">Metal-binding</keyword>
<dbReference type="Gene3D" id="3.90.70.10">
    <property type="entry name" value="Cysteine proteinases"/>
    <property type="match status" value="1"/>
</dbReference>
<dbReference type="InterPro" id="IPR022683">
    <property type="entry name" value="Calpain_III"/>
</dbReference>
<feature type="domain" description="Calpain catalytic" evidence="13">
    <location>
        <begin position="115"/>
        <end position="414"/>
    </location>
</feature>
<dbReference type="Pfam" id="PF13202">
    <property type="entry name" value="EF-hand_5"/>
    <property type="match status" value="1"/>
</dbReference>
<dbReference type="OMA" id="DNSREWR"/>
<evidence type="ECO:0000256" key="11">
    <source>
        <dbReference type="PIRSR" id="PIRSR622684-1"/>
    </source>
</evidence>
<reference evidence="15 16" key="1">
    <citation type="submission" date="2013-11" db="EMBL/GenBank/DDBJ databases">
        <title>Genome sequencing of Stegodyphus mimosarum.</title>
        <authorList>
            <person name="Bechsgaard J."/>
        </authorList>
    </citation>
    <scope>NUCLEOTIDE SEQUENCE [LARGE SCALE GENOMIC DNA]</scope>
</reference>
<accession>A0A087U142</accession>
<dbReference type="Proteomes" id="UP000054359">
    <property type="component" value="Unassembled WGS sequence"/>
</dbReference>
<name>A0A087U142_STEMI</name>
<comment type="subcellular location">
    <subcellularLocation>
        <location evidence="1">Cytoplasm</location>
    </subcellularLocation>
</comment>
<keyword evidence="9" id="KW-0068">Autocatalytic cleavage</keyword>
<keyword evidence="16" id="KW-1185">Reference proteome</keyword>
<evidence type="ECO:0000256" key="8">
    <source>
        <dbReference type="ARBA" id="ARBA00022807"/>
    </source>
</evidence>
<keyword evidence="8 12" id="KW-0788">Thiol protease</keyword>
<dbReference type="InterPro" id="IPR022682">
    <property type="entry name" value="Calpain_domain_III"/>
</dbReference>
<dbReference type="InterPro" id="IPR033883">
    <property type="entry name" value="C2_III"/>
</dbReference>
<dbReference type="Gene3D" id="1.10.238.10">
    <property type="entry name" value="EF-hand"/>
    <property type="match status" value="1"/>
</dbReference>
<feature type="domain" description="EF-hand" evidence="14">
    <location>
        <begin position="677"/>
        <end position="712"/>
    </location>
</feature>
<dbReference type="PANTHER" id="PTHR10183:SF433">
    <property type="entry name" value="CALPAIN-A-RELATED"/>
    <property type="match status" value="1"/>
</dbReference>
<protein>
    <submittedName>
        <fullName evidence="15">Calpain-B</fullName>
    </submittedName>
</protein>
<dbReference type="GO" id="GO:0004198">
    <property type="term" value="F:calcium-dependent cysteine-type endopeptidase activity"/>
    <property type="evidence" value="ECO:0007669"/>
    <property type="project" value="InterPro"/>
</dbReference>
<keyword evidence="7 12" id="KW-0378">Hydrolase</keyword>
<dbReference type="PROSITE" id="PS50203">
    <property type="entry name" value="CALPAIN_CAT"/>
    <property type="match status" value="1"/>
</dbReference>
<evidence type="ECO:0000256" key="4">
    <source>
        <dbReference type="ARBA" id="ARBA00022670"/>
    </source>
</evidence>
<dbReference type="CDD" id="cd00044">
    <property type="entry name" value="CysPc"/>
    <property type="match status" value="1"/>
</dbReference>